<evidence type="ECO:0000313" key="9">
    <source>
        <dbReference type="Proteomes" id="UP001239445"/>
    </source>
</evidence>
<keyword evidence="9" id="KW-1185">Reference proteome</keyword>
<dbReference type="EMBL" id="MU839828">
    <property type="protein sequence ID" value="KAK1759678.1"/>
    <property type="molecule type" value="Genomic_DNA"/>
</dbReference>
<evidence type="ECO:0000313" key="8">
    <source>
        <dbReference type="EMBL" id="KAK1759678.1"/>
    </source>
</evidence>
<dbReference type="GO" id="GO:0004657">
    <property type="term" value="F:proline dehydrogenase activity"/>
    <property type="evidence" value="ECO:0007669"/>
    <property type="project" value="TreeGrafter"/>
</dbReference>
<dbReference type="Gene3D" id="3.50.50.60">
    <property type="entry name" value="FAD/NAD(P)-binding domain"/>
    <property type="match status" value="1"/>
</dbReference>
<dbReference type="InterPro" id="IPR036188">
    <property type="entry name" value="FAD/NAD-bd_sf"/>
</dbReference>
<dbReference type="Proteomes" id="UP001239445">
    <property type="component" value="Unassembled WGS sequence"/>
</dbReference>
<comment type="similarity">
    <text evidence="2">Belongs to the MSOX/MTOX family.</text>
</comment>
<evidence type="ECO:0000256" key="4">
    <source>
        <dbReference type="ARBA" id="ARBA00022827"/>
    </source>
</evidence>
<evidence type="ECO:0000256" key="1">
    <source>
        <dbReference type="ARBA" id="ARBA00001974"/>
    </source>
</evidence>
<feature type="domain" description="FAD dependent oxidoreductase" evidence="7">
    <location>
        <begin position="29"/>
        <end position="437"/>
    </location>
</feature>
<dbReference type="SUPFAM" id="SSF51905">
    <property type="entry name" value="FAD/NAD(P)-binding domain"/>
    <property type="match status" value="1"/>
</dbReference>
<accession>A0AAJ0BM13</accession>
<dbReference type="Pfam" id="PF01266">
    <property type="entry name" value="DAO"/>
    <property type="match status" value="1"/>
</dbReference>
<feature type="region of interest" description="Disordered" evidence="6">
    <location>
        <begin position="1"/>
        <end position="22"/>
    </location>
</feature>
<dbReference type="InterPro" id="IPR006076">
    <property type="entry name" value="FAD-dep_OxRdtase"/>
</dbReference>
<organism evidence="8 9">
    <name type="scientific">Echria macrotheca</name>
    <dbReference type="NCBI Taxonomy" id="438768"/>
    <lineage>
        <taxon>Eukaryota</taxon>
        <taxon>Fungi</taxon>
        <taxon>Dikarya</taxon>
        <taxon>Ascomycota</taxon>
        <taxon>Pezizomycotina</taxon>
        <taxon>Sordariomycetes</taxon>
        <taxon>Sordariomycetidae</taxon>
        <taxon>Sordariales</taxon>
        <taxon>Schizotheciaceae</taxon>
        <taxon>Echria</taxon>
    </lineage>
</organism>
<keyword evidence="4" id="KW-0274">FAD</keyword>
<dbReference type="InterPro" id="IPR045170">
    <property type="entry name" value="MTOX"/>
</dbReference>
<reference evidence="8" key="1">
    <citation type="submission" date="2023-06" db="EMBL/GenBank/DDBJ databases">
        <title>Genome-scale phylogeny and comparative genomics of the fungal order Sordariales.</title>
        <authorList>
            <consortium name="Lawrence Berkeley National Laboratory"/>
            <person name="Hensen N."/>
            <person name="Bonometti L."/>
            <person name="Westerberg I."/>
            <person name="Brannstrom I.O."/>
            <person name="Guillou S."/>
            <person name="Cros-Aarteil S."/>
            <person name="Calhoun S."/>
            <person name="Haridas S."/>
            <person name="Kuo A."/>
            <person name="Mondo S."/>
            <person name="Pangilinan J."/>
            <person name="Riley R."/>
            <person name="Labutti K."/>
            <person name="Andreopoulos B."/>
            <person name="Lipzen A."/>
            <person name="Chen C."/>
            <person name="Yanf M."/>
            <person name="Daum C."/>
            <person name="Ng V."/>
            <person name="Clum A."/>
            <person name="Steindorff A."/>
            <person name="Ohm R."/>
            <person name="Martin F."/>
            <person name="Silar P."/>
            <person name="Natvig D."/>
            <person name="Lalanne C."/>
            <person name="Gautier V."/>
            <person name="Ament-Velasquez S.L."/>
            <person name="Kruys A."/>
            <person name="Hutchinson M.I."/>
            <person name="Powell A.J."/>
            <person name="Barry K."/>
            <person name="Miller A.N."/>
            <person name="Grigoriev I.V."/>
            <person name="Debuchy R."/>
            <person name="Gladieux P."/>
            <person name="Thoren M.H."/>
            <person name="Johannesson H."/>
        </authorList>
    </citation>
    <scope>NUCLEOTIDE SEQUENCE</scope>
    <source>
        <strain evidence="8">PSN4</strain>
    </source>
</reference>
<dbReference type="PANTHER" id="PTHR10961">
    <property type="entry name" value="PEROXISOMAL SARCOSINE OXIDASE"/>
    <property type="match status" value="1"/>
</dbReference>
<evidence type="ECO:0000259" key="7">
    <source>
        <dbReference type="Pfam" id="PF01266"/>
    </source>
</evidence>
<dbReference type="GO" id="GO:0050660">
    <property type="term" value="F:flavin adenine dinucleotide binding"/>
    <property type="evidence" value="ECO:0007669"/>
    <property type="project" value="InterPro"/>
</dbReference>
<keyword evidence="5" id="KW-0560">Oxidoreductase</keyword>
<dbReference type="AlphaFoldDB" id="A0AAJ0BM13"/>
<comment type="cofactor">
    <cofactor evidence="1">
        <name>FAD</name>
        <dbReference type="ChEBI" id="CHEBI:57692"/>
    </cofactor>
</comment>
<gene>
    <name evidence="8" type="ORF">QBC47DRAFT_372773</name>
</gene>
<sequence length="484" mass="51867">MDSASPPSSTLPTSLPQQRPSAFSPPSSILIIGSGVFGLSTAWALARRDTFSQCSITVIDRSDPSQPDAGVFPARDAASIDTSRIIRADYSDASYAALAAEAQVQWRKQNQTSDLGAEGRYSESGLVLVADAGPTRAPGEIIDKSSLTGMDYVRFSWDNVRSMASSDPDWAGRIHELPNPAAIREQLGTGGSSGTWGYFNGGSGWADAEASMAWLFDQVVATGRVVFVHGDVVSLQSHDNSVTGAKLSDGRMFSADLVVLAAGAWTGGLIDLSGQVTATGQVLGYLDLTEAEQEQLGKMPVILNMSSGLFIIPPRNRMLKIARHAYGYLNPTSLAPLASSTTTPSQPVSYPLTHLTDPSLSIPKEGADDLRRAIQEMVPLPGLAERPFTKTRICWYADTPTADFIVDYHPHWTGLFVATGDSGHAFKFMPVLGDKIVDCITHNCPREFLGKWNWKSSAATVVTEDGSRGGISGLILSRELNRDN</sequence>
<protein>
    <submittedName>
        <fullName evidence="8">FAD dependent oxidoreductase</fullName>
    </submittedName>
</protein>
<dbReference type="Gene3D" id="3.30.9.10">
    <property type="entry name" value="D-Amino Acid Oxidase, subunit A, domain 2"/>
    <property type="match status" value="1"/>
</dbReference>
<evidence type="ECO:0000256" key="3">
    <source>
        <dbReference type="ARBA" id="ARBA00022630"/>
    </source>
</evidence>
<keyword evidence="3" id="KW-0285">Flavoprotein</keyword>
<dbReference type="PANTHER" id="PTHR10961:SF46">
    <property type="entry name" value="PEROXISOMAL SARCOSINE OXIDASE"/>
    <property type="match status" value="1"/>
</dbReference>
<evidence type="ECO:0000256" key="5">
    <source>
        <dbReference type="ARBA" id="ARBA00023002"/>
    </source>
</evidence>
<dbReference type="GO" id="GO:0050031">
    <property type="term" value="F:L-pipecolate oxidase activity"/>
    <property type="evidence" value="ECO:0007669"/>
    <property type="project" value="TreeGrafter"/>
</dbReference>
<comment type="caution">
    <text evidence="8">The sequence shown here is derived from an EMBL/GenBank/DDBJ whole genome shotgun (WGS) entry which is preliminary data.</text>
</comment>
<evidence type="ECO:0000256" key="2">
    <source>
        <dbReference type="ARBA" id="ARBA00010989"/>
    </source>
</evidence>
<feature type="compositionally biased region" description="Low complexity" evidence="6">
    <location>
        <begin position="1"/>
        <end position="16"/>
    </location>
</feature>
<proteinExistence type="inferred from homology"/>
<dbReference type="GO" id="GO:0008115">
    <property type="term" value="F:sarcosine oxidase activity"/>
    <property type="evidence" value="ECO:0007669"/>
    <property type="project" value="TreeGrafter"/>
</dbReference>
<name>A0AAJ0BM13_9PEZI</name>
<evidence type="ECO:0000256" key="6">
    <source>
        <dbReference type="SAM" id="MobiDB-lite"/>
    </source>
</evidence>